<dbReference type="SUPFAM" id="SSF50022">
    <property type="entry name" value="ISP domain"/>
    <property type="match status" value="1"/>
</dbReference>
<dbReference type="CDD" id="cd03469">
    <property type="entry name" value="Rieske_RO_Alpha_N"/>
    <property type="match status" value="1"/>
</dbReference>
<dbReference type="InParanoid" id="A0A1B1YU30"/>
<gene>
    <name evidence="9" type="ORF">PG2T_08580</name>
</gene>
<dbReference type="PRINTS" id="PR00090">
    <property type="entry name" value="RNGDIOXGNASE"/>
</dbReference>
<organism evidence="9 10">
    <name type="scientific">Immundisolibacter cernigliae</name>
    <dbReference type="NCBI Taxonomy" id="1810504"/>
    <lineage>
        <taxon>Bacteria</taxon>
        <taxon>Pseudomonadati</taxon>
        <taxon>Pseudomonadota</taxon>
        <taxon>Gammaproteobacteria</taxon>
        <taxon>Immundisolibacterales</taxon>
        <taxon>Immundisolibacteraceae</taxon>
        <taxon>Immundisolibacter</taxon>
    </lineage>
</organism>
<keyword evidence="10" id="KW-1185">Reference proteome</keyword>
<dbReference type="InterPro" id="IPR015879">
    <property type="entry name" value="Ring_hydroxy_dOase_asu_C_dom"/>
</dbReference>
<dbReference type="Gene3D" id="2.102.10.10">
    <property type="entry name" value="Rieske [2Fe-2S] iron-sulphur domain"/>
    <property type="match status" value="1"/>
</dbReference>
<evidence type="ECO:0000256" key="3">
    <source>
        <dbReference type="ARBA" id="ARBA00022723"/>
    </source>
</evidence>
<dbReference type="OrthoDB" id="9769355at2"/>
<evidence type="ECO:0000256" key="5">
    <source>
        <dbReference type="ARBA" id="ARBA00023004"/>
    </source>
</evidence>
<dbReference type="InterPro" id="IPR015881">
    <property type="entry name" value="ARHD_Rieske_2Fe_2S"/>
</dbReference>
<evidence type="ECO:0000256" key="4">
    <source>
        <dbReference type="ARBA" id="ARBA00023002"/>
    </source>
</evidence>
<dbReference type="SUPFAM" id="SSF55961">
    <property type="entry name" value="Bet v1-like"/>
    <property type="match status" value="1"/>
</dbReference>
<sequence>MNAPTVFGAPVHWPAKINEVPKDIFDREDVFRLELERIFYGPEWHPVAHTGEIPSIGDFKTFHIGERPLLIVHGQDGQVRVFYNACAHRGTLLETNNRGNKAEFECPYHRWLFDSTGALRGCPGKEDFSPSFTMEGSGLAQVRSAIVGGLIFATLHDATPDIDTWLGRTQPALMQLLGGDGRLKLLGYQKVSYDCNWKAYVDNDGYHAPLLHLAFKMLNWQGGKGSQYATENGHIAFESELKVPTNNGFLRDPSLIAFKGSHTSKGSVIVGLNPLTVMTKHLDMINVRFAVARSLLKTEVHYAYFAHVDDDADMVRHRLRQSSNMLGPCGMVSMEDASIFLRVQQGNRTPGNAVFQKGVKQEHGMWFDFKQNDEAGNLPKWEYYRRVMGFIREES</sequence>
<dbReference type="InterPro" id="IPR001663">
    <property type="entry name" value="Rng_hydr_dOase-A"/>
</dbReference>
<dbReference type="PROSITE" id="PS51296">
    <property type="entry name" value="RIESKE"/>
    <property type="match status" value="1"/>
</dbReference>
<dbReference type="KEGG" id="gbi:PG2T_08580"/>
<keyword evidence="4" id="KW-0560">Oxidoreductase</keyword>
<dbReference type="AlphaFoldDB" id="A0A1B1YU30"/>
<keyword evidence="5" id="KW-0408">Iron</keyword>
<accession>A0A1B1YU30</accession>
<proteinExistence type="predicted"/>
<evidence type="ECO:0000256" key="6">
    <source>
        <dbReference type="ARBA" id="ARBA00023014"/>
    </source>
</evidence>
<protein>
    <submittedName>
        <fullName evidence="9">(2Fe-2S)-binding protein</fullName>
    </submittedName>
</protein>
<dbReference type="EMBL" id="CP014671">
    <property type="protein sequence ID" value="ANX04226.1"/>
    <property type="molecule type" value="Genomic_DNA"/>
</dbReference>
<evidence type="ECO:0000313" key="10">
    <source>
        <dbReference type="Proteomes" id="UP000092952"/>
    </source>
</evidence>
<name>A0A1B1YU30_9GAMM</name>
<dbReference type="STRING" id="1810504.PG2T_08580"/>
<keyword evidence="7" id="KW-0520">NAD</keyword>
<dbReference type="GO" id="GO:0005506">
    <property type="term" value="F:iron ion binding"/>
    <property type="evidence" value="ECO:0007669"/>
    <property type="project" value="InterPro"/>
</dbReference>
<dbReference type="Proteomes" id="UP000092952">
    <property type="component" value="Chromosome"/>
</dbReference>
<comment type="cofactor">
    <cofactor evidence="1">
        <name>Fe cation</name>
        <dbReference type="ChEBI" id="CHEBI:24875"/>
    </cofactor>
</comment>
<dbReference type="PANTHER" id="PTHR43756:SF5">
    <property type="entry name" value="CHOLINE MONOOXYGENASE, CHLOROPLASTIC"/>
    <property type="match status" value="1"/>
</dbReference>
<dbReference type="RefSeq" id="WP_068804227.1">
    <property type="nucleotide sequence ID" value="NZ_CP014671.1"/>
</dbReference>
<dbReference type="Pfam" id="PF00848">
    <property type="entry name" value="Ring_hydroxyl_A"/>
    <property type="match status" value="1"/>
</dbReference>
<dbReference type="InterPro" id="IPR017941">
    <property type="entry name" value="Rieske_2Fe-2S"/>
</dbReference>
<dbReference type="PROSITE" id="PS00570">
    <property type="entry name" value="RING_HYDROXYL_ALPHA"/>
    <property type="match status" value="1"/>
</dbReference>
<keyword evidence="3" id="KW-0479">Metal-binding</keyword>
<dbReference type="PANTHER" id="PTHR43756">
    <property type="entry name" value="CHOLINE MONOOXYGENASE, CHLOROPLASTIC"/>
    <property type="match status" value="1"/>
</dbReference>
<dbReference type="GO" id="GO:0016491">
    <property type="term" value="F:oxidoreductase activity"/>
    <property type="evidence" value="ECO:0007669"/>
    <property type="project" value="UniProtKB-KW"/>
</dbReference>
<dbReference type="Pfam" id="PF00355">
    <property type="entry name" value="Rieske"/>
    <property type="match status" value="1"/>
</dbReference>
<dbReference type="InterPro" id="IPR036922">
    <property type="entry name" value="Rieske_2Fe-2S_sf"/>
</dbReference>
<feature type="domain" description="Rieske" evidence="8">
    <location>
        <begin position="44"/>
        <end position="142"/>
    </location>
</feature>
<evidence type="ECO:0000256" key="2">
    <source>
        <dbReference type="ARBA" id="ARBA00022714"/>
    </source>
</evidence>
<evidence type="ECO:0000256" key="7">
    <source>
        <dbReference type="ARBA" id="ARBA00023027"/>
    </source>
</evidence>
<keyword evidence="6" id="KW-0411">Iron-sulfur</keyword>
<evidence type="ECO:0000313" key="9">
    <source>
        <dbReference type="EMBL" id="ANX04226.1"/>
    </source>
</evidence>
<reference evidence="10" key="1">
    <citation type="submission" date="2016-03" db="EMBL/GenBank/DDBJ databases">
        <title>Complete genome sequence of Solimmundus cernigliae, representing a novel lineage of polycyclic aromatic hydrocarbon degraders within the Gammaproteobacteria.</title>
        <authorList>
            <person name="Singleton D.R."/>
            <person name="Dickey A.N."/>
            <person name="Scholl E.H."/>
            <person name="Wright F.A."/>
            <person name="Aitken M.D."/>
        </authorList>
    </citation>
    <scope>NUCLEOTIDE SEQUENCE [LARGE SCALE GENOMIC DNA]</scope>
    <source>
        <strain evidence="10">TR3.2</strain>
    </source>
</reference>
<dbReference type="GO" id="GO:0051537">
    <property type="term" value="F:2 iron, 2 sulfur cluster binding"/>
    <property type="evidence" value="ECO:0007669"/>
    <property type="project" value="UniProtKB-KW"/>
</dbReference>
<evidence type="ECO:0000256" key="1">
    <source>
        <dbReference type="ARBA" id="ARBA00001962"/>
    </source>
</evidence>
<evidence type="ECO:0000259" key="8">
    <source>
        <dbReference type="PROSITE" id="PS51296"/>
    </source>
</evidence>
<dbReference type="Gene3D" id="3.90.380.10">
    <property type="entry name" value="Naphthalene 1,2-dioxygenase Alpha Subunit, Chain A, domain 1"/>
    <property type="match status" value="1"/>
</dbReference>
<keyword evidence="2" id="KW-0001">2Fe-2S</keyword>